<dbReference type="GO" id="GO:0032886">
    <property type="term" value="P:regulation of microtubule-based process"/>
    <property type="evidence" value="ECO:0000318"/>
    <property type="project" value="GO_Central"/>
</dbReference>
<evidence type="ECO:0000313" key="4">
    <source>
        <dbReference type="Ensembl" id="ENSLOCP00000020703.1"/>
    </source>
</evidence>
<dbReference type="eggNOG" id="KOG1072">
    <property type="taxonomic scope" value="Eukaryota"/>
</dbReference>
<dbReference type="CDD" id="cd01165">
    <property type="entry name" value="BTB_POZ"/>
    <property type="match status" value="1"/>
</dbReference>
<dbReference type="GO" id="GO:0043161">
    <property type="term" value="P:proteasome-mediated ubiquitin-dependent protein catabolic process"/>
    <property type="evidence" value="ECO:0000318"/>
    <property type="project" value="GO_Central"/>
</dbReference>
<dbReference type="InParanoid" id="W5NJ94"/>
<dbReference type="AlphaFoldDB" id="W5NJ94"/>
<dbReference type="Pfam" id="PF01344">
    <property type="entry name" value="Kelch_1"/>
    <property type="match status" value="1"/>
</dbReference>
<sequence>RIYSCGNEESLVTVQTRTHSFQVDLGKLSECSDYFRALSESRMKETTEHLIHLEHIPSALFHSLLEFTFLQCFDVSEEDLLEHIEMGSYLLAQPFLTQCLATLLKVLSPQNCQMYLDFSRAICCEEMLHTIHRYLSTHLLELPCLTRSLELTAQETIIRLRSSGTQRLCALKKENLTARNFPQLEGALYLYSFDENKDDVSWSREARLPFVADKWCFTTAVLHNYLFLIGGYRQKVKRGFEFQMASFRYNPCTNSWVSVAPLIKHRRHFSTAVCEGYIFAVGGWYLDTLVAPDSSTVLYTAVERYDPWTDTWAFVSSLPLNDFLFTMSLSHDIPLTSVLHDCIYVTGSIQRTGEKLILQYSVKHDSWSELLPTLTRADAEIPSLYFFGATDKLHLIGGNNHQNVVTSFCVESRKWEEVQATEKITLAGQGTILNNEVYMPAAEQNSFVRLNLQSLSTHMLPPLPISSSYEALFHLFFPCEAYNNKERAQSL</sequence>
<keyword evidence="1" id="KW-0880">Kelch repeat</keyword>
<evidence type="ECO:0000256" key="2">
    <source>
        <dbReference type="ARBA" id="ARBA00022737"/>
    </source>
</evidence>
<reference evidence="4" key="3">
    <citation type="submission" date="2025-09" db="UniProtKB">
        <authorList>
            <consortium name="Ensembl"/>
        </authorList>
    </citation>
    <scope>IDENTIFICATION</scope>
</reference>
<dbReference type="SUPFAM" id="SSF54695">
    <property type="entry name" value="POZ domain"/>
    <property type="match status" value="1"/>
</dbReference>
<proteinExistence type="predicted"/>
<protein>
    <submittedName>
        <fullName evidence="4">Kelch-like protein diablo</fullName>
    </submittedName>
</protein>
<dbReference type="GO" id="GO:0031463">
    <property type="term" value="C:Cul3-RING ubiquitin ligase complex"/>
    <property type="evidence" value="ECO:0000318"/>
    <property type="project" value="GO_Central"/>
</dbReference>
<dbReference type="Gene3D" id="3.30.710.10">
    <property type="entry name" value="Potassium Channel Kv1.1, Chain A"/>
    <property type="match status" value="1"/>
</dbReference>
<dbReference type="STRING" id="7918.ENSLOCP00000020703"/>
<dbReference type="Bgee" id="ENSLOCG00000016749">
    <property type="expression patterns" value="Expressed in heart and 7 other cell types or tissues"/>
</dbReference>
<keyword evidence="5" id="KW-1185">Reference proteome</keyword>
<evidence type="ECO:0000259" key="3">
    <source>
        <dbReference type="PROSITE" id="PS50097"/>
    </source>
</evidence>
<dbReference type="GeneTree" id="ENSGT00940000165068"/>
<dbReference type="HOGENOM" id="CLU_021248_0_0_1"/>
<dbReference type="Proteomes" id="UP000018468">
    <property type="component" value="Linkage group LG8"/>
</dbReference>
<keyword evidence="2" id="KW-0677">Repeat</keyword>
<dbReference type="EMBL" id="AHAT01023654">
    <property type="status" value="NOT_ANNOTATED_CDS"/>
    <property type="molecule type" value="Genomic_DNA"/>
</dbReference>
<reference evidence="4" key="2">
    <citation type="submission" date="2025-08" db="UniProtKB">
        <authorList>
            <consortium name="Ensembl"/>
        </authorList>
    </citation>
    <scope>IDENTIFICATION</scope>
</reference>
<organism evidence="4 5">
    <name type="scientific">Lepisosteus oculatus</name>
    <name type="common">Spotted gar</name>
    <dbReference type="NCBI Taxonomy" id="7918"/>
    <lineage>
        <taxon>Eukaryota</taxon>
        <taxon>Metazoa</taxon>
        <taxon>Chordata</taxon>
        <taxon>Craniata</taxon>
        <taxon>Vertebrata</taxon>
        <taxon>Euteleostomi</taxon>
        <taxon>Actinopterygii</taxon>
        <taxon>Neopterygii</taxon>
        <taxon>Holostei</taxon>
        <taxon>Semionotiformes</taxon>
        <taxon>Lepisosteidae</taxon>
        <taxon>Lepisosteus</taxon>
    </lineage>
</organism>
<dbReference type="Ensembl" id="ENSLOCT00000020739.1">
    <property type="protein sequence ID" value="ENSLOCP00000020703.1"/>
    <property type="gene ID" value="ENSLOCG00000016749.1"/>
</dbReference>
<dbReference type="InterPro" id="IPR006652">
    <property type="entry name" value="Kelch_1"/>
</dbReference>
<dbReference type="PANTHER" id="PTHR45972:SF2">
    <property type="entry name" value="KELCH-LIKE PROTEIN 42"/>
    <property type="match status" value="1"/>
</dbReference>
<accession>W5NJ94</accession>
<feature type="domain" description="BTB" evidence="3">
    <location>
        <begin position="8"/>
        <end position="77"/>
    </location>
</feature>
<evidence type="ECO:0000313" key="5">
    <source>
        <dbReference type="Proteomes" id="UP000018468"/>
    </source>
</evidence>
<dbReference type="InterPro" id="IPR015915">
    <property type="entry name" value="Kelch-typ_b-propeller"/>
</dbReference>
<name>W5NJ94_LEPOC</name>
<dbReference type="SUPFAM" id="SSF117281">
    <property type="entry name" value="Kelch motif"/>
    <property type="match status" value="1"/>
</dbReference>
<evidence type="ECO:0000256" key="1">
    <source>
        <dbReference type="ARBA" id="ARBA00022441"/>
    </source>
</evidence>
<dbReference type="PANTHER" id="PTHR45972">
    <property type="entry name" value="BTB_2 DOMAIN-CONTAINING PROTEIN"/>
    <property type="match status" value="1"/>
</dbReference>
<dbReference type="Pfam" id="PF00651">
    <property type="entry name" value="BTB"/>
    <property type="match status" value="1"/>
</dbReference>
<reference evidence="5" key="1">
    <citation type="submission" date="2011-12" db="EMBL/GenBank/DDBJ databases">
        <title>The Draft Genome of Lepisosteus oculatus.</title>
        <authorList>
            <consortium name="The Broad Institute Genome Assembly &amp; Analysis Group"/>
            <consortium name="Computational R&amp;D Group"/>
            <consortium name="and Sequencing Platform"/>
            <person name="Di Palma F."/>
            <person name="Alfoldi J."/>
            <person name="Johnson J."/>
            <person name="Berlin A."/>
            <person name="Gnerre S."/>
            <person name="Jaffe D."/>
            <person name="MacCallum I."/>
            <person name="Young S."/>
            <person name="Walker B.J."/>
            <person name="Lander E.S."/>
            <person name="Lindblad-Toh K."/>
        </authorList>
    </citation>
    <scope>NUCLEOTIDE SEQUENCE [LARGE SCALE GENOMIC DNA]</scope>
</reference>
<dbReference type="OMA" id="YNYLYVI"/>
<dbReference type="GO" id="GO:0000209">
    <property type="term" value="P:protein polyubiquitination"/>
    <property type="evidence" value="ECO:0000318"/>
    <property type="project" value="GO_Central"/>
</dbReference>
<dbReference type="PROSITE" id="PS50097">
    <property type="entry name" value="BTB"/>
    <property type="match status" value="1"/>
</dbReference>
<dbReference type="Gene3D" id="2.120.10.80">
    <property type="entry name" value="Kelch-type beta propeller"/>
    <property type="match status" value="1"/>
</dbReference>
<dbReference type="InterPro" id="IPR000210">
    <property type="entry name" value="BTB/POZ_dom"/>
</dbReference>
<dbReference type="InterPro" id="IPR011333">
    <property type="entry name" value="SKP1/BTB/POZ_sf"/>
</dbReference>
<dbReference type="InterPro" id="IPR052310">
    <property type="entry name" value="Kelch/BTB_domain_protein"/>
</dbReference>
<dbReference type="SMART" id="SM00612">
    <property type="entry name" value="Kelch"/>
    <property type="match status" value="2"/>
</dbReference>